<gene>
    <name evidence="1" type="ORF">B2J93_6749</name>
</gene>
<dbReference type="EMBL" id="MZNU01000020">
    <property type="protein sequence ID" value="OWP07169.1"/>
    <property type="molecule type" value="Genomic_DNA"/>
</dbReference>
<evidence type="ECO:0000313" key="2">
    <source>
        <dbReference type="Proteomes" id="UP000242519"/>
    </source>
</evidence>
<name>A0A218ZGJ2_9HELO</name>
<keyword evidence="2" id="KW-1185">Reference proteome</keyword>
<accession>A0A218ZGJ2</accession>
<organism evidence="1 2">
    <name type="scientific">Diplocarpon coronariae</name>
    <dbReference type="NCBI Taxonomy" id="2795749"/>
    <lineage>
        <taxon>Eukaryota</taxon>
        <taxon>Fungi</taxon>
        <taxon>Dikarya</taxon>
        <taxon>Ascomycota</taxon>
        <taxon>Pezizomycotina</taxon>
        <taxon>Leotiomycetes</taxon>
        <taxon>Helotiales</taxon>
        <taxon>Drepanopezizaceae</taxon>
        <taxon>Diplocarpon</taxon>
    </lineage>
</organism>
<proteinExistence type="predicted"/>
<dbReference type="InParanoid" id="A0A218ZGJ2"/>
<protein>
    <submittedName>
        <fullName evidence="1">Uncharacterized protein</fullName>
    </submittedName>
</protein>
<evidence type="ECO:0000313" key="1">
    <source>
        <dbReference type="EMBL" id="OWP07169.1"/>
    </source>
</evidence>
<sequence length="43" mass="4277">MVLLGLAARLAEAFEAPAPAAAPIIAPGVAPQAAPRAMLPEEL</sequence>
<dbReference type="AlphaFoldDB" id="A0A218ZGJ2"/>
<dbReference type="Proteomes" id="UP000242519">
    <property type="component" value="Unassembled WGS sequence"/>
</dbReference>
<reference evidence="1 2" key="1">
    <citation type="submission" date="2017-04" db="EMBL/GenBank/DDBJ databases">
        <title>Draft genome sequence of Marssonina coronaria NL1: causal agent of apple blotch.</title>
        <authorList>
            <person name="Cheng Q."/>
        </authorList>
    </citation>
    <scope>NUCLEOTIDE SEQUENCE [LARGE SCALE GENOMIC DNA]</scope>
    <source>
        <strain evidence="1 2">NL1</strain>
    </source>
</reference>
<comment type="caution">
    <text evidence="1">The sequence shown here is derived from an EMBL/GenBank/DDBJ whole genome shotgun (WGS) entry which is preliminary data.</text>
</comment>